<keyword evidence="2" id="KW-0805">Transcription regulation</keyword>
<evidence type="ECO:0000256" key="1">
    <source>
        <dbReference type="ARBA" id="ARBA00004123"/>
    </source>
</evidence>
<keyword evidence="5" id="KW-0539">Nucleus</keyword>
<dbReference type="PANTHER" id="PTHR31845">
    <property type="entry name" value="FINGER DOMAIN PROTEIN, PUTATIVE-RELATED"/>
    <property type="match status" value="1"/>
</dbReference>
<name>A0A9P4LKT7_9PLEO</name>
<dbReference type="InterPro" id="IPR051089">
    <property type="entry name" value="prtT"/>
</dbReference>
<comment type="caution">
    <text evidence="6">The sequence shown here is derived from an EMBL/GenBank/DDBJ whole genome shotgun (WGS) entry which is preliminary data.</text>
</comment>
<reference evidence="6" key="1">
    <citation type="journal article" date="2020" name="Stud. Mycol.">
        <title>101 Dothideomycetes genomes: a test case for predicting lifestyles and emergence of pathogens.</title>
        <authorList>
            <person name="Haridas S."/>
            <person name="Albert R."/>
            <person name="Binder M."/>
            <person name="Bloem J."/>
            <person name="Labutti K."/>
            <person name="Salamov A."/>
            <person name="Andreopoulos B."/>
            <person name="Baker S."/>
            <person name="Barry K."/>
            <person name="Bills G."/>
            <person name="Bluhm B."/>
            <person name="Cannon C."/>
            <person name="Castanera R."/>
            <person name="Culley D."/>
            <person name="Daum C."/>
            <person name="Ezra D."/>
            <person name="Gonzalez J."/>
            <person name="Henrissat B."/>
            <person name="Kuo A."/>
            <person name="Liang C."/>
            <person name="Lipzen A."/>
            <person name="Lutzoni F."/>
            <person name="Magnuson J."/>
            <person name="Mondo S."/>
            <person name="Nolan M."/>
            <person name="Ohm R."/>
            <person name="Pangilinan J."/>
            <person name="Park H.-J."/>
            <person name="Ramirez L."/>
            <person name="Alfaro M."/>
            <person name="Sun H."/>
            <person name="Tritt A."/>
            <person name="Yoshinaga Y."/>
            <person name="Zwiers L.-H."/>
            <person name="Turgeon B."/>
            <person name="Goodwin S."/>
            <person name="Spatafora J."/>
            <person name="Crous P."/>
            <person name="Grigoriev I."/>
        </authorList>
    </citation>
    <scope>NUCLEOTIDE SEQUENCE</scope>
    <source>
        <strain evidence="6">CBS 110217</strain>
    </source>
</reference>
<dbReference type="PANTHER" id="PTHR31845:SF21">
    <property type="entry name" value="REGULATORY PROTEIN LEU3"/>
    <property type="match status" value="1"/>
</dbReference>
<dbReference type="GO" id="GO:0005634">
    <property type="term" value="C:nucleus"/>
    <property type="evidence" value="ECO:0007669"/>
    <property type="project" value="UniProtKB-SubCell"/>
</dbReference>
<evidence type="ECO:0000256" key="4">
    <source>
        <dbReference type="ARBA" id="ARBA00023163"/>
    </source>
</evidence>
<evidence type="ECO:0000313" key="6">
    <source>
        <dbReference type="EMBL" id="KAF2030721.1"/>
    </source>
</evidence>
<gene>
    <name evidence="6" type="ORF">EK21DRAFT_64788</name>
</gene>
<evidence type="ECO:0008006" key="8">
    <source>
        <dbReference type="Google" id="ProtNLM"/>
    </source>
</evidence>
<dbReference type="GO" id="GO:0000981">
    <property type="term" value="F:DNA-binding transcription factor activity, RNA polymerase II-specific"/>
    <property type="evidence" value="ECO:0007669"/>
    <property type="project" value="TreeGrafter"/>
</dbReference>
<organism evidence="6 7">
    <name type="scientific">Setomelanomma holmii</name>
    <dbReference type="NCBI Taxonomy" id="210430"/>
    <lineage>
        <taxon>Eukaryota</taxon>
        <taxon>Fungi</taxon>
        <taxon>Dikarya</taxon>
        <taxon>Ascomycota</taxon>
        <taxon>Pezizomycotina</taxon>
        <taxon>Dothideomycetes</taxon>
        <taxon>Pleosporomycetidae</taxon>
        <taxon>Pleosporales</taxon>
        <taxon>Pleosporineae</taxon>
        <taxon>Phaeosphaeriaceae</taxon>
        <taxon>Setomelanomma</taxon>
    </lineage>
</organism>
<dbReference type="Proteomes" id="UP000799777">
    <property type="component" value="Unassembled WGS sequence"/>
</dbReference>
<evidence type="ECO:0000256" key="5">
    <source>
        <dbReference type="ARBA" id="ARBA00023242"/>
    </source>
</evidence>
<dbReference type="AlphaFoldDB" id="A0A9P4LKT7"/>
<dbReference type="GO" id="GO:0000976">
    <property type="term" value="F:transcription cis-regulatory region binding"/>
    <property type="evidence" value="ECO:0007669"/>
    <property type="project" value="TreeGrafter"/>
</dbReference>
<evidence type="ECO:0000256" key="2">
    <source>
        <dbReference type="ARBA" id="ARBA00023015"/>
    </source>
</evidence>
<keyword evidence="3" id="KW-0238">DNA-binding</keyword>
<keyword evidence="4" id="KW-0804">Transcription</keyword>
<proteinExistence type="predicted"/>
<accession>A0A9P4LKT7</accession>
<sequence length="451" mass="50359">MSAPEPPTEPDPTTWRTINGLELSPGIIDDCFNLFFRDYHPLLPLLDPSIAPNRFYQRATFLFWVIVSIGSRRYTEQPTLNQSLAQPVTQLALQSITTRNNPIERIKGLILLLHWPFPSSAFYRDPSFLLAGFLLHMAMQCGLNAPTFSEEFTKSYTKTTEQEHLRRAEIWAHVVVTYQMTCTGSGQPNLVSFDLCSEQVNLKALLEQLPTSLQLRLDLSNIMSRANKALLDLGLASMTVQQERTMDALTKGFRSEVETLKKATPSISAIDRLLVAAVVLDLSVMQFYKSATTLNLQSCLLIYNTASEVLEDFRDLDRDLGLHRTCTRHILTIALLGLASMTRILKGPFAESLDQARGYDLVVAGTGFLRSCSIQAGDFPAKCATFGAKMWNSKNIYRNPDGSINITLRVRNRLSGGPIHDAIRCWKQEFSGPDAMHVAPREGLGNCGFHA</sequence>
<keyword evidence="7" id="KW-1185">Reference proteome</keyword>
<comment type="subcellular location">
    <subcellularLocation>
        <location evidence="1">Nucleus</location>
    </subcellularLocation>
</comment>
<evidence type="ECO:0000256" key="3">
    <source>
        <dbReference type="ARBA" id="ARBA00023125"/>
    </source>
</evidence>
<evidence type="ECO:0000313" key="7">
    <source>
        <dbReference type="Proteomes" id="UP000799777"/>
    </source>
</evidence>
<protein>
    <recommendedName>
        <fullName evidence="8">Transcription factor domain-containing protein</fullName>
    </recommendedName>
</protein>
<dbReference type="EMBL" id="ML978187">
    <property type="protein sequence ID" value="KAF2030721.1"/>
    <property type="molecule type" value="Genomic_DNA"/>
</dbReference>
<dbReference type="CDD" id="cd12148">
    <property type="entry name" value="fungal_TF_MHR"/>
    <property type="match status" value="1"/>
</dbReference>
<dbReference type="OrthoDB" id="3163292at2759"/>